<keyword evidence="2" id="KW-1185">Reference proteome</keyword>
<dbReference type="EMBL" id="JH687770">
    <property type="protein sequence ID" value="EJD44609.1"/>
    <property type="molecule type" value="Genomic_DNA"/>
</dbReference>
<gene>
    <name evidence="1" type="ORF">AURDEDRAFT_125163</name>
</gene>
<reference evidence="2" key="1">
    <citation type="journal article" date="2012" name="Science">
        <title>The Paleozoic origin of enzymatic lignin decomposition reconstructed from 31 fungal genomes.</title>
        <authorList>
            <person name="Floudas D."/>
            <person name="Binder M."/>
            <person name="Riley R."/>
            <person name="Barry K."/>
            <person name="Blanchette R.A."/>
            <person name="Henrissat B."/>
            <person name="Martinez A.T."/>
            <person name="Otillar R."/>
            <person name="Spatafora J.W."/>
            <person name="Yadav J.S."/>
            <person name="Aerts A."/>
            <person name="Benoit I."/>
            <person name="Boyd A."/>
            <person name="Carlson A."/>
            <person name="Copeland A."/>
            <person name="Coutinho P.M."/>
            <person name="de Vries R.P."/>
            <person name="Ferreira P."/>
            <person name="Findley K."/>
            <person name="Foster B."/>
            <person name="Gaskell J."/>
            <person name="Glotzer D."/>
            <person name="Gorecki P."/>
            <person name="Heitman J."/>
            <person name="Hesse C."/>
            <person name="Hori C."/>
            <person name="Igarashi K."/>
            <person name="Jurgens J.A."/>
            <person name="Kallen N."/>
            <person name="Kersten P."/>
            <person name="Kohler A."/>
            <person name="Kuees U."/>
            <person name="Kumar T.K.A."/>
            <person name="Kuo A."/>
            <person name="LaButti K."/>
            <person name="Larrondo L.F."/>
            <person name="Lindquist E."/>
            <person name="Ling A."/>
            <person name="Lombard V."/>
            <person name="Lucas S."/>
            <person name="Lundell T."/>
            <person name="Martin R."/>
            <person name="McLaughlin D.J."/>
            <person name="Morgenstern I."/>
            <person name="Morin E."/>
            <person name="Murat C."/>
            <person name="Nagy L.G."/>
            <person name="Nolan M."/>
            <person name="Ohm R.A."/>
            <person name="Patyshakuliyeva A."/>
            <person name="Rokas A."/>
            <person name="Ruiz-Duenas F.J."/>
            <person name="Sabat G."/>
            <person name="Salamov A."/>
            <person name="Samejima M."/>
            <person name="Schmutz J."/>
            <person name="Slot J.C."/>
            <person name="St John F."/>
            <person name="Stenlid J."/>
            <person name="Sun H."/>
            <person name="Sun S."/>
            <person name="Syed K."/>
            <person name="Tsang A."/>
            <person name="Wiebenga A."/>
            <person name="Young D."/>
            <person name="Pisabarro A."/>
            <person name="Eastwood D.C."/>
            <person name="Martin F."/>
            <person name="Cullen D."/>
            <person name="Grigoriev I.V."/>
            <person name="Hibbett D.S."/>
        </authorList>
    </citation>
    <scope>NUCLEOTIDE SEQUENCE [LARGE SCALE GENOMIC DNA]</scope>
    <source>
        <strain evidence="2">TFB10046</strain>
    </source>
</reference>
<dbReference type="KEGG" id="adl:AURDEDRAFT_125163"/>
<dbReference type="Proteomes" id="UP000006514">
    <property type="component" value="Unassembled WGS sequence"/>
</dbReference>
<proteinExistence type="predicted"/>
<evidence type="ECO:0000313" key="1">
    <source>
        <dbReference type="EMBL" id="EJD44609.1"/>
    </source>
</evidence>
<sequence>MLSFSTSNATSSNESKISKAILNAYAVPSARGVCMLTSARLKPYYRSASIEIAKPITKFLLGIEKEKVALSTRERFPGAADSAAGSSAAQNIIKRLLKEAKRDLYRVAKGTGVEVKDLAKFTGVLSADILKHIILAPSMWIDWIAKDFSSGLEVDEGERVERSGWFRDD</sequence>
<dbReference type="InParanoid" id="J0DDU1"/>
<organism evidence="1 2">
    <name type="scientific">Auricularia subglabra (strain TFB-10046 / SS5)</name>
    <name type="common">White-rot fungus</name>
    <name type="synonym">Auricularia delicata (strain TFB10046)</name>
    <dbReference type="NCBI Taxonomy" id="717982"/>
    <lineage>
        <taxon>Eukaryota</taxon>
        <taxon>Fungi</taxon>
        <taxon>Dikarya</taxon>
        <taxon>Basidiomycota</taxon>
        <taxon>Agaricomycotina</taxon>
        <taxon>Agaricomycetes</taxon>
        <taxon>Auriculariales</taxon>
        <taxon>Auriculariaceae</taxon>
        <taxon>Auricularia</taxon>
    </lineage>
</organism>
<evidence type="ECO:0000313" key="2">
    <source>
        <dbReference type="Proteomes" id="UP000006514"/>
    </source>
</evidence>
<dbReference type="AlphaFoldDB" id="J0DDU1"/>
<name>J0DDU1_AURST</name>
<accession>J0DDU1</accession>
<protein>
    <submittedName>
        <fullName evidence="1">Uncharacterized protein</fullName>
    </submittedName>
</protein>